<protein>
    <recommendedName>
        <fullName evidence="2">Reverse transcriptase domain-containing protein</fullName>
    </recommendedName>
</protein>
<dbReference type="eggNOG" id="COG3344">
    <property type="taxonomic scope" value="Bacteria"/>
</dbReference>
<dbReference type="InterPro" id="IPR051083">
    <property type="entry name" value="GrpII_Intron_Splice-Mob/Def"/>
</dbReference>
<evidence type="ECO:0000313" key="3">
    <source>
        <dbReference type="EMBL" id="EAS64068.1"/>
    </source>
</evidence>
<dbReference type="InterPro" id="IPR036526">
    <property type="entry name" value="C-N_Hydrolase_sf"/>
</dbReference>
<dbReference type="HOGENOM" id="CLU_006914_0_0_6"/>
<dbReference type="EMBL" id="AAOJ01000004">
    <property type="protein sequence ID" value="EAS64068.1"/>
    <property type="molecule type" value="Genomic_DNA"/>
</dbReference>
<dbReference type="Gene3D" id="3.60.110.10">
    <property type="entry name" value="Carbon-nitrogen hydrolase"/>
    <property type="match status" value="1"/>
</dbReference>
<dbReference type="PANTHER" id="PTHR34047:SF8">
    <property type="entry name" value="PROTEIN YKFC"/>
    <property type="match status" value="1"/>
</dbReference>
<accession>Q1ZP92</accession>
<reference evidence="3 4" key="1">
    <citation type="journal article" date="2009" name="Proc. Natl. Acad. Sci. U.S.A.">
        <title>The genomic basis of trophic strategy in marine bacteria.</title>
        <authorList>
            <person name="Lauro F.M."/>
            <person name="McDougald D."/>
            <person name="Thomas T."/>
            <person name="Williams T.J."/>
            <person name="Egan S."/>
            <person name="Rice S."/>
            <person name="DeMaere M.Z."/>
            <person name="Ting L."/>
            <person name="Ertan H."/>
            <person name="Johnson J."/>
            <person name="Ferriera S."/>
            <person name="Lapidus A."/>
            <person name="Anderson I."/>
            <person name="Kyrpides N."/>
            <person name="Munk A.C."/>
            <person name="Detter C."/>
            <person name="Han C.S."/>
            <person name="Brown M.V."/>
            <person name="Robb F.T."/>
            <person name="Kjelleberg S."/>
            <person name="Cavicchioli R."/>
        </authorList>
    </citation>
    <scope>NUCLEOTIDE SEQUENCE [LARGE SCALE GENOMIC DNA]</scope>
    <source>
        <strain evidence="3 4">S14</strain>
    </source>
</reference>
<evidence type="ECO:0000313" key="4">
    <source>
        <dbReference type="Proteomes" id="UP000001603"/>
    </source>
</evidence>
<evidence type="ECO:0000256" key="1">
    <source>
        <dbReference type="ARBA" id="ARBA00034120"/>
    </source>
</evidence>
<proteinExistence type="inferred from homology"/>
<gene>
    <name evidence="3" type="ORF">VAS14_17481</name>
</gene>
<dbReference type="SUPFAM" id="SSF56317">
    <property type="entry name" value="Carbon-nitrogen hydrolase"/>
    <property type="match status" value="1"/>
</dbReference>
<sequence>MKLLDKKYYNLEPNAENLKDSFILGLAWKKTDSFIRNYNWYANLLELDRCTFNISDEVLSWSNTIKNEGYIKGYIELIPAPKSARWFVKEGKWTQEKKEHRLRPLADISIREQTFATAVTMCIADSLETKQRDCSMNNSDYSEHIKNKVYNYGNRLLCDWESDNARFRWGGSEFYRKFSTDYKNFLQRPISIGREIHQKVSEIDDVFIVSLDLTNFYGCIKKDLLIRKLKEIASEHHDIEYGETDEFWELIKNILDWEWSEESLSLLKKLNITTSDITGLPQGLASAGALANAYLVKFDEKLGTKLNTKINDSTIMLHDYCRYVDDIRLVISGESLSSKDIKRSVRFFIQGILNETLEQKWDGVSSKPEQYLEVNDDKTNILPLSELDNASSLANRVNEIQKEIGASSVPERNGLDNNIPALQQLLLTQEDDPLGDTESLFPGLNCDKSIKIESVRSFSAHRLETSLIKKSKLISPDETIQFENESILVAKHLVEAWLKDPSVMVIFRKALAIKPAYFSYSTILNIIFERVKKNRDKFDKYIMIYLLSDIFRSVVDIYRSLRKDQLSDYQKLIGEVSVVAQKLLTCRLLPSYAYQQAHFFLAVVNKPYMTNSKSTSAITKLRSVLVKKNLDSLESSDGYLFELSAQISNEYKSNAAFLLSHSEQKNTVDSIIEKFAFRGGLFWNSIWDELVRTQDKVRIDKFRWAIPKQTSRPNGNEHYLSTVISFEDNPFKFEHALLKLGIALVESIDGKNKTSWNNVGNQRSPHEIKIKLTAGSWSKLWRPDSTISCELDAKESKSKDPRYLSPKWLANKSLGSFDEQKIYWICSILRSAALGNLDFTQRNDLSFDSTKYSGIRSQWYKRSIGMLHKPESIVGPYATISDWFANLIQHGLQWPGFSSSYLEEKDILAIENLNGFRSCLNERLTELNRLICTSSDVPTIPTVVRRPELSSNLFRIVTVQQLFPKDNHFTASDPELNHPEIRWKHRDHLAEVCKLTEQTLSAKLRAESKQQKSTADLIVFSELAVHPNDEDILRSLAFRTKAIIFAGFVFTDHNGNTVNKARWIIPDSSESGVQWRIRDQGKYHMTLSELNLNIKGYRPVQHLVSIEGNSEGPFKLTGAICYDATDIKLAADLRDLTDMFVISAYNQDVNTFDNMASALQWHMFQHIVIANTGEYGGSTMQAPYKERHNKLISHAHGTKQIAISTADIDLAAFRRKVKKYKATKTQPAGFARNH</sequence>
<organism evidence="3 4">
    <name type="scientific">Photobacterium angustum (strain S14 / CCUG 15956)</name>
    <name type="common">Vibrio sp. (strain S14 / CCUG 15956)</name>
    <dbReference type="NCBI Taxonomy" id="314292"/>
    <lineage>
        <taxon>Bacteria</taxon>
        <taxon>Pseudomonadati</taxon>
        <taxon>Pseudomonadota</taxon>
        <taxon>Gammaproteobacteria</taxon>
        <taxon>Vibrionales</taxon>
        <taxon>Vibrionaceae</taxon>
        <taxon>Photobacterium</taxon>
    </lineage>
</organism>
<dbReference type="OrthoDB" id="9793236at2"/>
<dbReference type="PROSITE" id="PS50878">
    <property type="entry name" value="RT_POL"/>
    <property type="match status" value="1"/>
</dbReference>
<dbReference type="InterPro" id="IPR000477">
    <property type="entry name" value="RT_dom"/>
</dbReference>
<evidence type="ECO:0000259" key="2">
    <source>
        <dbReference type="PROSITE" id="PS50878"/>
    </source>
</evidence>
<comment type="similarity">
    <text evidence="1">Belongs to the bacterial reverse transcriptase family.</text>
</comment>
<dbReference type="CDD" id="cd01646">
    <property type="entry name" value="RT_Bac_retron_I"/>
    <property type="match status" value="1"/>
</dbReference>
<dbReference type="Proteomes" id="UP000001603">
    <property type="component" value="Unassembled WGS sequence"/>
</dbReference>
<dbReference type="PANTHER" id="PTHR34047">
    <property type="entry name" value="NUCLEAR INTRON MATURASE 1, MITOCHONDRIAL-RELATED"/>
    <property type="match status" value="1"/>
</dbReference>
<comment type="caution">
    <text evidence="3">The sequence shown here is derived from an EMBL/GenBank/DDBJ whole genome shotgun (WGS) entry which is preliminary data.</text>
</comment>
<dbReference type="RefSeq" id="WP_005370446.1">
    <property type="nucleotide sequence ID" value="NZ_CH902601.1"/>
</dbReference>
<dbReference type="AlphaFoldDB" id="Q1ZP92"/>
<name>Q1ZP92_PHOAS</name>
<feature type="domain" description="Reverse transcriptase" evidence="2">
    <location>
        <begin position="59"/>
        <end position="386"/>
    </location>
</feature>